<sequence length="120" mass="13843">MSTPHSMPMVVNNTNLLTIVKPAFVFLYQVDTNTKNYAKEQLVLVNNQHNWQQIKPISRVIPEGDWVRIEFTDIPQSGNFDLIQDPNDGQPTYYIFDNVPFSELNKQTPKTVTMAEITEE</sequence>
<accession>A0ABU1BD81</accession>
<gene>
    <name evidence="1" type="ORF">RC083_12685</name>
</gene>
<proteinExistence type="predicted"/>
<dbReference type="RefSeq" id="WP_016708983.1">
    <property type="nucleotide sequence ID" value="NZ_JAVIFY010000009.1"/>
</dbReference>
<reference evidence="1 2" key="1">
    <citation type="submission" date="2023-08" db="EMBL/GenBank/DDBJ databases">
        <title>Pseudoalteromonas haloplanktis LL1 genome.</title>
        <authorList>
            <person name="Wu S."/>
        </authorList>
    </citation>
    <scope>NUCLEOTIDE SEQUENCE [LARGE SCALE GENOMIC DNA]</scope>
    <source>
        <strain evidence="1 2">LL1</strain>
    </source>
</reference>
<protein>
    <submittedName>
        <fullName evidence="1">Uncharacterized protein</fullName>
    </submittedName>
</protein>
<organism evidence="1 2">
    <name type="scientific">Pseudoalteromonas haloplanktis</name>
    <name type="common">Alteromonas haloplanktis</name>
    <dbReference type="NCBI Taxonomy" id="228"/>
    <lineage>
        <taxon>Bacteria</taxon>
        <taxon>Pseudomonadati</taxon>
        <taxon>Pseudomonadota</taxon>
        <taxon>Gammaproteobacteria</taxon>
        <taxon>Alteromonadales</taxon>
        <taxon>Pseudoalteromonadaceae</taxon>
        <taxon>Pseudoalteromonas</taxon>
    </lineage>
</organism>
<evidence type="ECO:0000313" key="2">
    <source>
        <dbReference type="Proteomes" id="UP001226574"/>
    </source>
</evidence>
<evidence type="ECO:0000313" key="1">
    <source>
        <dbReference type="EMBL" id="MDQ9092445.1"/>
    </source>
</evidence>
<name>A0ABU1BD81_PSEHA</name>
<dbReference type="Proteomes" id="UP001226574">
    <property type="component" value="Unassembled WGS sequence"/>
</dbReference>
<dbReference type="EMBL" id="JAVIFY010000009">
    <property type="protein sequence ID" value="MDQ9092445.1"/>
    <property type="molecule type" value="Genomic_DNA"/>
</dbReference>
<comment type="caution">
    <text evidence="1">The sequence shown here is derived from an EMBL/GenBank/DDBJ whole genome shotgun (WGS) entry which is preliminary data.</text>
</comment>
<keyword evidence="2" id="KW-1185">Reference proteome</keyword>